<sequence length="557" mass="62516">MSFQTPVSIVSTQIVGLGTLDGFHYANGVEQYCGIPYASLSKRWTRSVLKTSWENGYHNGTQLGNNMPRPQTPGYNTNIFIPVPPNPNFPRHPEVDEKTALVMNVVVPQHPRLEGEKFPVLAWIHGGSLLFGSANYGIYDAVNLVSHSVEIGWPVVVASFNYRLGLGGFLASAKIGEELKADGFEGNGNFGFTDQKVAMDWIQTYISEFGGDPNSVTVFGQSAGGVSIGHQMAANNPMKFDRAICMSGLGSTLSPLDLDEHEALFDATCRYFSIDPHAPDALDQLRKVPEQEMANADHIIQGVPSGTGNTCNDGWFYAFDPQLQLKTEAPSWLKSFMIGDVHDEGVIFTMNVMNETYETVRQTLLESIQNGVYVDRILFEYGITRNTSSPTLVDKVCTMGGEAVFKIQNYLTANVNKRLRQEKAIFKYHFNQRSRLNNALNGLAYHGFDVLYLFGNLNNQLNARERAMRREMASAWVKFAWGQEPWRTEFWKVWGPDSLGRLETEEEDEHVRSYSRFKHLLLWGSDGLWEKYLVGLDRLLMKRGKPRTSRHTPTAGL</sequence>
<dbReference type="InterPro" id="IPR029058">
    <property type="entry name" value="AB_hydrolase_fold"/>
</dbReference>
<dbReference type="Pfam" id="PF00135">
    <property type="entry name" value="COesterase"/>
    <property type="match status" value="1"/>
</dbReference>
<proteinExistence type="inferred from homology"/>
<comment type="caution">
    <text evidence="5">The sequence shown here is derived from an EMBL/GenBank/DDBJ whole genome shotgun (WGS) entry which is preliminary data.</text>
</comment>
<dbReference type="GO" id="GO:0017000">
    <property type="term" value="P:antibiotic biosynthetic process"/>
    <property type="evidence" value="ECO:0007669"/>
    <property type="project" value="UniProtKB-ARBA"/>
</dbReference>
<dbReference type="AlphaFoldDB" id="A0AAD6BWT0"/>
<dbReference type="GO" id="GO:0072330">
    <property type="term" value="P:monocarboxylic acid biosynthetic process"/>
    <property type="evidence" value="ECO:0007669"/>
    <property type="project" value="UniProtKB-ARBA"/>
</dbReference>
<feature type="domain" description="Carboxylesterase type B" evidence="4">
    <location>
        <begin position="10"/>
        <end position="495"/>
    </location>
</feature>
<accession>A0AAD6BWT0</accession>
<dbReference type="EMBL" id="JAPVEA010000009">
    <property type="protein sequence ID" value="KAJ5432777.1"/>
    <property type="molecule type" value="Genomic_DNA"/>
</dbReference>
<dbReference type="InterPro" id="IPR002018">
    <property type="entry name" value="CarbesteraseB"/>
</dbReference>
<dbReference type="EC" id="3.1.1.-" evidence="3"/>
<dbReference type="InterPro" id="IPR050309">
    <property type="entry name" value="Type-B_Carboxylest/Lipase"/>
</dbReference>
<gene>
    <name evidence="5" type="ORF">N7458_011933</name>
</gene>
<comment type="similarity">
    <text evidence="1 3">Belongs to the type-B carboxylesterase/lipase family.</text>
</comment>
<dbReference type="GeneID" id="81605558"/>
<evidence type="ECO:0000313" key="6">
    <source>
        <dbReference type="Proteomes" id="UP001213681"/>
    </source>
</evidence>
<organism evidence="5 6">
    <name type="scientific">Penicillium daleae</name>
    <dbReference type="NCBI Taxonomy" id="63821"/>
    <lineage>
        <taxon>Eukaryota</taxon>
        <taxon>Fungi</taxon>
        <taxon>Dikarya</taxon>
        <taxon>Ascomycota</taxon>
        <taxon>Pezizomycotina</taxon>
        <taxon>Eurotiomycetes</taxon>
        <taxon>Eurotiomycetidae</taxon>
        <taxon>Eurotiales</taxon>
        <taxon>Aspergillaceae</taxon>
        <taxon>Penicillium</taxon>
    </lineage>
</organism>
<evidence type="ECO:0000256" key="3">
    <source>
        <dbReference type="RuleBase" id="RU361235"/>
    </source>
</evidence>
<reference evidence="5" key="2">
    <citation type="journal article" date="2023" name="IMA Fungus">
        <title>Comparative genomic study of the Penicillium genus elucidates a diverse pangenome and 15 lateral gene transfer events.</title>
        <authorList>
            <person name="Petersen C."/>
            <person name="Sorensen T."/>
            <person name="Nielsen M.R."/>
            <person name="Sondergaard T.E."/>
            <person name="Sorensen J.L."/>
            <person name="Fitzpatrick D.A."/>
            <person name="Frisvad J.C."/>
            <person name="Nielsen K.L."/>
        </authorList>
    </citation>
    <scope>NUCLEOTIDE SEQUENCE</scope>
    <source>
        <strain evidence="5">IBT 16125</strain>
    </source>
</reference>
<evidence type="ECO:0000256" key="1">
    <source>
        <dbReference type="ARBA" id="ARBA00005964"/>
    </source>
</evidence>
<evidence type="ECO:0000259" key="4">
    <source>
        <dbReference type="Pfam" id="PF00135"/>
    </source>
</evidence>
<dbReference type="InterPro" id="IPR019826">
    <property type="entry name" value="Carboxylesterase_B_AS"/>
</dbReference>
<evidence type="ECO:0000313" key="5">
    <source>
        <dbReference type="EMBL" id="KAJ5432777.1"/>
    </source>
</evidence>
<keyword evidence="2 3" id="KW-0378">Hydrolase</keyword>
<dbReference type="PROSITE" id="PS00122">
    <property type="entry name" value="CARBOXYLESTERASE_B_1"/>
    <property type="match status" value="1"/>
</dbReference>
<dbReference type="SUPFAM" id="SSF53474">
    <property type="entry name" value="alpha/beta-Hydrolases"/>
    <property type="match status" value="1"/>
</dbReference>
<dbReference type="PANTHER" id="PTHR11559">
    <property type="entry name" value="CARBOXYLESTERASE"/>
    <property type="match status" value="1"/>
</dbReference>
<dbReference type="GO" id="GO:0016787">
    <property type="term" value="F:hydrolase activity"/>
    <property type="evidence" value="ECO:0007669"/>
    <property type="project" value="UniProtKB-KW"/>
</dbReference>
<reference evidence="5" key="1">
    <citation type="submission" date="2022-12" db="EMBL/GenBank/DDBJ databases">
        <authorList>
            <person name="Petersen C."/>
        </authorList>
    </citation>
    <scope>NUCLEOTIDE SEQUENCE</scope>
    <source>
        <strain evidence="5">IBT 16125</strain>
    </source>
</reference>
<dbReference type="Proteomes" id="UP001213681">
    <property type="component" value="Unassembled WGS sequence"/>
</dbReference>
<dbReference type="Gene3D" id="3.40.50.1820">
    <property type="entry name" value="alpha/beta hydrolase"/>
    <property type="match status" value="1"/>
</dbReference>
<name>A0AAD6BWT0_9EURO</name>
<keyword evidence="6" id="KW-1185">Reference proteome</keyword>
<evidence type="ECO:0000256" key="2">
    <source>
        <dbReference type="ARBA" id="ARBA00022801"/>
    </source>
</evidence>
<protein>
    <recommendedName>
        <fullName evidence="3">Carboxylic ester hydrolase</fullName>
        <ecNumber evidence="3">3.1.1.-</ecNumber>
    </recommendedName>
</protein>
<dbReference type="RefSeq" id="XP_056760069.1">
    <property type="nucleotide sequence ID" value="XM_056915315.1"/>
</dbReference>